<dbReference type="Proteomes" id="UP000813824">
    <property type="component" value="Unassembled WGS sequence"/>
</dbReference>
<protein>
    <submittedName>
        <fullName evidence="1">Uncharacterized protein</fullName>
    </submittedName>
</protein>
<reference evidence="1" key="1">
    <citation type="journal article" date="2021" name="New Phytol.">
        <title>Evolutionary innovations through gain and loss of genes in the ectomycorrhizal Boletales.</title>
        <authorList>
            <person name="Wu G."/>
            <person name="Miyauchi S."/>
            <person name="Morin E."/>
            <person name="Kuo A."/>
            <person name="Drula E."/>
            <person name="Varga T."/>
            <person name="Kohler A."/>
            <person name="Feng B."/>
            <person name="Cao Y."/>
            <person name="Lipzen A."/>
            <person name="Daum C."/>
            <person name="Hundley H."/>
            <person name="Pangilinan J."/>
            <person name="Johnson J."/>
            <person name="Barry K."/>
            <person name="LaButti K."/>
            <person name="Ng V."/>
            <person name="Ahrendt S."/>
            <person name="Min B."/>
            <person name="Choi I.G."/>
            <person name="Park H."/>
            <person name="Plett J.M."/>
            <person name="Magnuson J."/>
            <person name="Spatafora J.W."/>
            <person name="Nagy L.G."/>
            <person name="Henrissat B."/>
            <person name="Grigoriev I.V."/>
            <person name="Yang Z.L."/>
            <person name="Xu J."/>
            <person name="Martin F.M."/>
        </authorList>
    </citation>
    <scope>NUCLEOTIDE SEQUENCE</scope>
    <source>
        <strain evidence="1">KKN 215</strain>
    </source>
</reference>
<evidence type="ECO:0000313" key="1">
    <source>
        <dbReference type="EMBL" id="KAH8106926.1"/>
    </source>
</evidence>
<name>A0A8K0UX76_9AGAR</name>
<comment type="caution">
    <text evidence="1">The sequence shown here is derived from an EMBL/GenBank/DDBJ whole genome shotgun (WGS) entry which is preliminary data.</text>
</comment>
<dbReference type="AlphaFoldDB" id="A0A8K0UX76"/>
<dbReference type="EMBL" id="JAEVFJ010000002">
    <property type="protein sequence ID" value="KAH8106926.1"/>
    <property type="molecule type" value="Genomic_DNA"/>
</dbReference>
<keyword evidence="2" id="KW-1185">Reference proteome</keyword>
<organism evidence="1 2">
    <name type="scientific">Cristinia sonorae</name>
    <dbReference type="NCBI Taxonomy" id="1940300"/>
    <lineage>
        <taxon>Eukaryota</taxon>
        <taxon>Fungi</taxon>
        <taxon>Dikarya</taxon>
        <taxon>Basidiomycota</taxon>
        <taxon>Agaricomycotina</taxon>
        <taxon>Agaricomycetes</taxon>
        <taxon>Agaricomycetidae</taxon>
        <taxon>Agaricales</taxon>
        <taxon>Pleurotineae</taxon>
        <taxon>Stephanosporaceae</taxon>
        <taxon>Cristinia</taxon>
    </lineage>
</organism>
<gene>
    <name evidence="1" type="ORF">BXZ70DRAFT_261576</name>
</gene>
<proteinExistence type="predicted"/>
<sequence>MAFVEWKSTQKNQGWDHHPTLLSMSGAIYYPMKYTSASRLQRSIVHYATPNTPIARSSVLYSLSFSSMTRLHTVSRLSFPRWIDNLLSAGFVQMSLYSCVRPACRATPYTSYRHPWDGNNVASYILPGTSGRAITELASALQAFEPLSPTAQTLPPEETLLKRLCFTPLVHSVLVRCCLYASDSGFLLDVQPALNVRRRCPKWSPRGFAFILSRGYTFCLFLLSESARVRFFDDFSRGFYSSAVDFLGTILAERRFLHRIRALQIESTGR</sequence>
<accession>A0A8K0UX76</accession>
<evidence type="ECO:0000313" key="2">
    <source>
        <dbReference type="Proteomes" id="UP000813824"/>
    </source>
</evidence>